<proteinExistence type="predicted"/>
<reference evidence="2" key="1">
    <citation type="submission" date="2022-11" db="UniProtKB">
        <authorList>
            <consortium name="WormBaseParasite"/>
        </authorList>
    </citation>
    <scope>IDENTIFICATION</scope>
</reference>
<organism evidence="1 2">
    <name type="scientific">Panagrolaimus sp. JU765</name>
    <dbReference type="NCBI Taxonomy" id="591449"/>
    <lineage>
        <taxon>Eukaryota</taxon>
        <taxon>Metazoa</taxon>
        <taxon>Ecdysozoa</taxon>
        <taxon>Nematoda</taxon>
        <taxon>Chromadorea</taxon>
        <taxon>Rhabditida</taxon>
        <taxon>Tylenchina</taxon>
        <taxon>Panagrolaimomorpha</taxon>
        <taxon>Panagrolaimoidea</taxon>
        <taxon>Panagrolaimidae</taxon>
        <taxon>Panagrolaimus</taxon>
    </lineage>
</organism>
<dbReference type="WBParaSite" id="JU765_v2.g13265.t1">
    <property type="protein sequence ID" value="JU765_v2.g13265.t1"/>
    <property type="gene ID" value="JU765_v2.g13265"/>
</dbReference>
<protein>
    <submittedName>
        <fullName evidence="2">Uncharacterized protein</fullName>
    </submittedName>
</protein>
<sequence>MDCSQNEDVCDRHGFCIASLKMCICETGYAGDGLSCFDINECEAAENPCKNRKGSEKCVNIDGGYICCDSEMEDEQCIEEKGAYCSGGCGLHAVCFNQTCTCADGFEGDPKTRCNDVNECENESICPGVGQWCVNMLGGYICCGRDSIQPECKGLEINALDGQITFGKSSSGSLQTVLGKKVKFTRMQLTSDSEIERHFSEIIEKGQKQDNASGGVIVVGRGWGNGSDASGEAISSNGIVFSFENPGCDSALQNTSCPEFSKCLNGKYVDECVQLPPPCSEGVDTWCVNNVGGYQCCTKTSSETECLGLEIVPLDVQTGEGGLRSSEIATEKHSTSKWITESFGKWKNESAGQIFIKKGKIEASFFGTTPEPLSPEFGLEIVAERPENLETTMSQETTESYLTTIQSSISSSVTASGSIGSDEGENLSLLSSTTKILESTTAPKQEINQGLTTINETTLLSSNATTSSPITTEPTREVATTTKPTDDESVEIVAAVTMISLNTTVKPETTISSETLETRSTTQNVETSSVSEKNQLTKNESLLVRGSPEVPEDAGMEIMAAVTMVSPIASSVEPKGMQSTTIDLDKMKIHMTFVPHNPKSTTLAPSQTNATETLLSTVSLTKIVPTISIMNVTEEIQSTLGWTGSTEKIQSSTSETVTTTLIPNLPEMATTVVMLTTGLHNQTTLTSKTISPESTTFGSTIAVPSEETVIINTQGSTTPSTKLIESTTLPVKETTFVETTFGVTSTSSKLETTSSTSQIGTNATTENETMRTPINEFDQFTTLAPNKSPSSSSTKFETQTEINTGSPMTPNLETTSMNPVKTTVLMEKITTSTTSKSSSSLITTTVQSMTVSQQESTTVQPTIFVTTVVPPEFTTNVFATATQSTTGSATSISGITLEGFTTKPDGITGKFSDLTDVTKSEEIMSSQEKGLEISVVATDGESASKKENLTEVPEMGLEISVVGSKTIGSETTTIPVSIRTGTPETIIENPEDGENLTVEEIERLKKLQNQTTVEPTSTVPLSATTTETAKTSTSNESSTVGATESTTSTKGMVGLEISGKGLSTTVGPTEEAEITSTTEGVGLELTGGRLPAKSREEFPKSGEVGLEIGPELAQTETTTSESERTTVQNVELSTTESVTLPEAIQSTTKEVELSVPTTEAEITAAVTFESPASKSSTTPLPSNTTEQQTESSMPKAVSSTESLSTKTQTTETFSTSVNTSPSTIASETTTLPFTTSEIQSTETQSTEASTTPVITVQSTVVFESTTMSPTTNPTLSTESETTEASTTPIITVQSTTAIESTTLSPTSPTPSTETQVTEASTTSIATSESITSAETPRSSSVTETTLAQSSQTSTVETIVSTEATVTKGPITTEEVSSTVVFTTSTQTTFVSTTEQQTTVELASSTHLFPITATSEPETTTSSTPTEILGGPLKVQPSTSESSTATIPQNTESTTTVGPPSPPPPKSIEEFQHVKLGSKEQETQQTTEATEATEQTSTISSELMTAKPSTKKCLSNNDCQIDAYCERRSGVCRCKSGFRDSGSSCQDIDECKEKLDDCHVSSRCVNYRGNYECVCAIGYRKNSVGDCEDIDECKESNGTLCHKNAQCRNLPGAYLCECNPGFTGDGYTCIELGKRHCNQNEWTKSDCGRNHLCLVDSQGKIDCDTCKSGFIMKHGICSDVNECESSSTNSCHSDAICHNIMGTYICHCQPGYAGDGKYCQDIDECTQNNPCHPQATCINSPGSFTCRCPDGWTGNGITACLNPADQACSNAKCSSAGNSSLCLAVQIADKMADVCECQANYRYNSLIGQCEDIDECLEDRNNCDVATTICVNKPGGFTCKCASGYEGTSGICTDIDECERGIAGCHVNAHCINRIGGVECRCGAGYSGDGTNCLLMDERQNVVSDCNPDWIQMCRSLNKTCHIDDEEVPQCGSCMFGFQPMDGKCLPINALGNCADPLKNDCDKNAECIDVRPGRHFCSCKIGYIGDGMHCDDVDECSIPRLCDNHAICRNTNGSYECHCRDGYTGNGFKCVPANQSQNCRINPQICHSNAGCQPDGTCRCLRNFEGDGVHKCEMTTTDSTGYDFETTSTTRKLTESTENPFLTSTPNAQRCSEFDRTACHVLATCDLAVGQCVCRQGFMGDGYIACTRIWEDCTIDPTMCHSSGYCNFDTKQCQCALGYIGDGITCVPDKMDCIIRSNLCNEFAQCVARRCVCGPGYTGDGSTCVPLEPPKELVGNCSTCHSHASCNTQNTCKCNNGCFGNGWICVLDPEDCINYPGVCHMNGFCNKTTRHCACKKGFTGNGLDCSKRISCHKDPTICHSEAKCLSDGRCECNEGLIGDGVECHKAITASEIFGTSAPQLVHFECPSECGKNSECINGACKCQLGYISNDNSECVDIDECKMGTSSCHPFANCINRDGTYDCQCREGYVGNGRSCQQSSQNIPQGNDVINVECLDDGMKVILVEETKAFNGRVFVRGQSSNPFCTKTFDGKGSNDSPPFFHIPLAHCDMQLEANDTLAVTVIVQKHPMFVTELAYAYRLRCTYLTDTKMIMSHVNVTDITTAGTLESKGLQPFCQLTVTNEKDTTVDNAIVGQLLKLVIFVVPNNSMPIMPRNCFAINLDDGNRYPLTNDAGCAVEPQLFPEWKRVNSYSLEAAFRTFKWPDSSMIRFECDCAACVDGCPEPNCQNQKLTTKSRIARDEGAVTDAPEFDEISSKIIWLKNGKTGKKSAYSSVVLVTEDSEEQIAQKQMENWLATGGIDEPNFFSNLDEERICVGTQWAGLSLLSVIVAVSLLIAMTLIYNRRVRRSRIINNPSQLSSNASDAGSAYIKF</sequence>
<dbReference type="Proteomes" id="UP000887576">
    <property type="component" value="Unplaced"/>
</dbReference>
<evidence type="ECO:0000313" key="1">
    <source>
        <dbReference type="Proteomes" id="UP000887576"/>
    </source>
</evidence>
<accession>A0AC34Q6P6</accession>
<name>A0AC34Q6P6_9BILA</name>
<evidence type="ECO:0000313" key="2">
    <source>
        <dbReference type="WBParaSite" id="JU765_v2.g13265.t1"/>
    </source>
</evidence>